<name>A0ABN2NTH4_9PSEU</name>
<dbReference type="Proteomes" id="UP001500449">
    <property type="component" value="Unassembled WGS sequence"/>
</dbReference>
<dbReference type="InterPro" id="IPR006091">
    <property type="entry name" value="Acyl-CoA_Oxase/DH_mid-dom"/>
</dbReference>
<sequence length="423" mass="44968">MAPLFGLHGFGLHGSVRCEGVRPGDRLASGPGTVRGAAVEADDLRHVLESVREFLRAEVVPLEEQIEEQDAIPESVVAQCKAMGLYGFAIPEQYGGLGLDMVEEVQLAIELGWTSPALRSLFGTNNGIAGHVLLEGGTEEQKKAWLPRLASGEVTASFGLTEADAGSDPSSLRTAARRDGDGWVLDGAKRYITNSPVADVIMVFARSDPAATGSRGISAFLVPRDTPGLSVGPKDKKMGQHGAWTADVVLDGVRVPADAVIGGEEGVDQGFRIAAKCLAHGRLHIAALCVGIAARLVHETVEFAKTREQGGRPIARFQLIQGLVADSVTEYRAGRAMVLDAARSFDDGSDRIAGPSAAKYFCSEMVGRVADRAVQVHGGAGYMRGVTVERLYRDVRLFRIYEGTSQIQQVIVARDALGPAARD</sequence>
<evidence type="ECO:0000256" key="2">
    <source>
        <dbReference type="ARBA" id="ARBA00009347"/>
    </source>
</evidence>
<dbReference type="Pfam" id="PF00441">
    <property type="entry name" value="Acyl-CoA_dh_1"/>
    <property type="match status" value="1"/>
</dbReference>
<keyword evidence="10" id="KW-1185">Reference proteome</keyword>
<dbReference type="InterPro" id="IPR046373">
    <property type="entry name" value="Acyl-CoA_Oxase/DH_mid-dom_sf"/>
</dbReference>
<dbReference type="PANTHER" id="PTHR43884">
    <property type="entry name" value="ACYL-COA DEHYDROGENASE"/>
    <property type="match status" value="1"/>
</dbReference>
<feature type="domain" description="Acyl-CoA dehydrogenase/oxidase C-terminal" evidence="6">
    <location>
        <begin position="268"/>
        <end position="416"/>
    </location>
</feature>
<dbReference type="Gene3D" id="2.40.110.10">
    <property type="entry name" value="Butyryl-CoA Dehydrogenase, subunit A, domain 2"/>
    <property type="match status" value="1"/>
</dbReference>
<dbReference type="SUPFAM" id="SSF56645">
    <property type="entry name" value="Acyl-CoA dehydrogenase NM domain-like"/>
    <property type="match status" value="1"/>
</dbReference>
<evidence type="ECO:0000259" key="7">
    <source>
        <dbReference type="Pfam" id="PF02770"/>
    </source>
</evidence>
<keyword evidence="5" id="KW-0560">Oxidoreductase</keyword>
<evidence type="ECO:0000256" key="5">
    <source>
        <dbReference type="RuleBase" id="RU362125"/>
    </source>
</evidence>
<gene>
    <name evidence="9" type="ORF">GCM10009836_71880</name>
</gene>
<evidence type="ECO:0000313" key="10">
    <source>
        <dbReference type="Proteomes" id="UP001500449"/>
    </source>
</evidence>
<dbReference type="Gene3D" id="1.20.140.10">
    <property type="entry name" value="Butyryl-CoA Dehydrogenase, subunit A, domain 3"/>
    <property type="match status" value="1"/>
</dbReference>
<reference evidence="9 10" key="1">
    <citation type="journal article" date="2019" name="Int. J. Syst. Evol. Microbiol.">
        <title>The Global Catalogue of Microorganisms (GCM) 10K type strain sequencing project: providing services to taxonomists for standard genome sequencing and annotation.</title>
        <authorList>
            <consortium name="The Broad Institute Genomics Platform"/>
            <consortium name="The Broad Institute Genome Sequencing Center for Infectious Disease"/>
            <person name="Wu L."/>
            <person name="Ma J."/>
        </authorList>
    </citation>
    <scope>NUCLEOTIDE SEQUENCE [LARGE SCALE GENOMIC DNA]</scope>
    <source>
        <strain evidence="9 10">JCM 16009</strain>
    </source>
</reference>
<protein>
    <submittedName>
        <fullName evidence="9">Acyl-CoA dehydrogenase family protein</fullName>
    </submittedName>
</protein>
<dbReference type="PIRSF" id="PIRSF016578">
    <property type="entry name" value="HsaA"/>
    <property type="match status" value="1"/>
</dbReference>
<dbReference type="InterPro" id="IPR009075">
    <property type="entry name" value="AcylCo_DH/oxidase_C"/>
</dbReference>
<feature type="domain" description="Acyl-CoA dehydrogenase/oxidase N-terminal" evidence="8">
    <location>
        <begin position="43"/>
        <end position="153"/>
    </location>
</feature>
<evidence type="ECO:0000259" key="8">
    <source>
        <dbReference type="Pfam" id="PF02771"/>
    </source>
</evidence>
<dbReference type="InterPro" id="IPR009100">
    <property type="entry name" value="AcylCoA_DH/oxidase_NM_dom_sf"/>
</dbReference>
<comment type="cofactor">
    <cofactor evidence="1 5">
        <name>FAD</name>
        <dbReference type="ChEBI" id="CHEBI:57692"/>
    </cofactor>
</comment>
<evidence type="ECO:0000256" key="1">
    <source>
        <dbReference type="ARBA" id="ARBA00001974"/>
    </source>
</evidence>
<accession>A0ABN2NTH4</accession>
<keyword evidence="4 5" id="KW-0274">FAD</keyword>
<evidence type="ECO:0000256" key="3">
    <source>
        <dbReference type="ARBA" id="ARBA00022630"/>
    </source>
</evidence>
<dbReference type="SUPFAM" id="SSF47203">
    <property type="entry name" value="Acyl-CoA dehydrogenase C-terminal domain-like"/>
    <property type="match status" value="1"/>
</dbReference>
<dbReference type="InterPro" id="IPR006089">
    <property type="entry name" value="Acyl-CoA_DH_CS"/>
</dbReference>
<evidence type="ECO:0000256" key="4">
    <source>
        <dbReference type="ARBA" id="ARBA00022827"/>
    </source>
</evidence>
<comment type="similarity">
    <text evidence="2 5">Belongs to the acyl-CoA dehydrogenase family.</text>
</comment>
<dbReference type="PANTHER" id="PTHR43884:SF40">
    <property type="entry name" value="ACYL-COA DEHYDROGENASE"/>
    <property type="match status" value="1"/>
</dbReference>
<dbReference type="EMBL" id="BAAAQK010000032">
    <property type="protein sequence ID" value="GAA1880225.1"/>
    <property type="molecule type" value="Genomic_DNA"/>
</dbReference>
<dbReference type="Gene3D" id="1.10.540.10">
    <property type="entry name" value="Acyl-CoA dehydrogenase/oxidase, N-terminal domain"/>
    <property type="match status" value="1"/>
</dbReference>
<evidence type="ECO:0000313" key="9">
    <source>
        <dbReference type="EMBL" id="GAA1880225.1"/>
    </source>
</evidence>
<keyword evidence="3 5" id="KW-0285">Flavoprotein</keyword>
<proteinExistence type="inferred from homology"/>
<organism evidence="9 10">
    <name type="scientific">Pseudonocardia ailaonensis</name>
    <dbReference type="NCBI Taxonomy" id="367279"/>
    <lineage>
        <taxon>Bacteria</taxon>
        <taxon>Bacillati</taxon>
        <taxon>Actinomycetota</taxon>
        <taxon>Actinomycetes</taxon>
        <taxon>Pseudonocardiales</taxon>
        <taxon>Pseudonocardiaceae</taxon>
        <taxon>Pseudonocardia</taxon>
    </lineage>
</organism>
<dbReference type="InterPro" id="IPR013786">
    <property type="entry name" value="AcylCoA_DH/ox_N"/>
</dbReference>
<comment type="caution">
    <text evidence="9">The sequence shown here is derived from an EMBL/GenBank/DDBJ whole genome shotgun (WGS) entry which is preliminary data.</text>
</comment>
<dbReference type="Pfam" id="PF02771">
    <property type="entry name" value="Acyl-CoA_dh_N"/>
    <property type="match status" value="1"/>
</dbReference>
<dbReference type="InterPro" id="IPR037069">
    <property type="entry name" value="AcylCoA_DH/ox_N_sf"/>
</dbReference>
<dbReference type="PROSITE" id="PS00072">
    <property type="entry name" value="ACYL_COA_DH_1"/>
    <property type="match status" value="1"/>
</dbReference>
<feature type="domain" description="Acyl-CoA oxidase/dehydrogenase middle" evidence="7">
    <location>
        <begin position="157"/>
        <end position="253"/>
    </location>
</feature>
<evidence type="ECO:0000259" key="6">
    <source>
        <dbReference type="Pfam" id="PF00441"/>
    </source>
</evidence>
<dbReference type="InterPro" id="IPR036250">
    <property type="entry name" value="AcylCo_DH-like_C"/>
</dbReference>
<dbReference type="Pfam" id="PF02770">
    <property type="entry name" value="Acyl-CoA_dh_M"/>
    <property type="match status" value="1"/>
</dbReference>